<feature type="transmembrane region" description="Helical" evidence="1">
    <location>
        <begin position="6"/>
        <end position="23"/>
    </location>
</feature>
<name>A0A6C0JF62_9ZZZZ</name>
<feature type="transmembrane region" description="Helical" evidence="1">
    <location>
        <begin position="35"/>
        <end position="54"/>
    </location>
</feature>
<dbReference type="EMBL" id="MN740394">
    <property type="protein sequence ID" value="QHU04262.1"/>
    <property type="molecule type" value="Genomic_DNA"/>
</dbReference>
<dbReference type="AlphaFoldDB" id="A0A6C0JF62"/>
<protein>
    <submittedName>
        <fullName evidence="2">Uncharacterized protein</fullName>
    </submittedName>
</protein>
<keyword evidence="1" id="KW-1133">Transmembrane helix</keyword>
<organism evidence="2">
    <name type="scientific">viral metagenome</name>
    <dbReference type="NCBI Taxonomy" id="1070528"/>
    <lineage>
        <taxon>unclassified sequences</taxon>
        <taxon>metagenomes</taxon>
        <taxon>organismal metagenomes</taxon>
    </lineage>
</organism>
<reference evidence="2" key="1">
    <citation type="journal article" date="2020" name="Nature">
        <title>Giant virus diversity and host interactions through global metagenomics.</title>
        <authorList>
            <person name="Schulz F."/>
            <person name="Roux S."/>
            <person name="Paez-Espino D."/>
            <person name="Jungbluth S."/>
            <person name="Walsh D.A."/>
            <person name="Denef V.J."/>
            <person name="McMahon K.D."/>
            <person name="Konstantinidis K.T."/>
            <person name="Eloe-Fadrosh E.A."/>
            <person name="Kyrpides N.C."/>
            <person name="Woyke T."/>
        </authorList>
    </citation>
    <scope>NUCLEOTIDE SEQUENCE</scope>
    <source>
        <strain evidence="2">GVMAG-M-3300027708-39</strain>
    </source>
</reference>
<keyword evidence="1" id="KW-0812">Transmembrane</keyword>
<evidence type="ECO:0000313" key="2">
    <source>
        <dbReference type="EMBL" id="QHU04262.1"/>
    </source>
</evidence>
<keyword evidence="1" id="KW-0472">Membrane</keyword>
<accession>A0A6C0JF62</accession>
<sequence>MDNIFIIAAVISIIFLIVKFIEMRYIEKDSKPLKLLIRDALLVYFSVVSGYFILEQLKPVMQNGGNLPGSSGATLVFTNNPEF</sequence>
<proteinExistence type="predicted"/>
<evidence type="ECO:0000256" key="1">
    <source>
        <dbReference type="SAM" id="Phobius"/>
    </source>
</evidence>